<evidence type="ECO:0000256" key="6">
    <source>
        <dbReference type="SAM" id="Phobius"/>
    </source>
</evidence>
<dbReference type="GO" id="GO:0004497">
    <property type="term" value="F:monooxygenase activity"/>
    <property type="evidence" value="ECO:0007669"/>
    <property type="project" value="InterPro"/>
</dbReference>
<keyword evidence="6" id="KW-1133">Transmembrane helix</keyword>
<evidence type="ECO:0000256" key="1">
    <source>
        <dbReference type="ARBA" id="ARBA00010617"/>
    </source>
</evidence>
<dbReference type="PRINTS" id="PR00463">
    <property type="entry name" value="EP450I"/>
</dbReference>
<dbReference type="Proteomes" id="UP001278766">
    <property type="component" value="Unassembled WGS sequence"/>
</dbReference>
<dbReference type="InterPro" id="IPR002401">
    <property type="entry name" value="Cyt_P450_E_grp-I"/>
</dbReference>
<protein>
    <submittedName>
        <fullName evidence="7">Cytochrome P450</fullName>
    </submittedName>
</protein>
<comment type="caution">
    <text evidence="7">The sequence shown here is derived from an EMBL/GenBank/DDBJ whole genome shotgun (WGS) entry which is preliminary data.</text>
</comment>
<keyword evidence="3 5" id="KW-0479">Metal-binding</keyword>
<feature type="transmembrane region" description="Helical" evidence="6">
    <location>
        <begin position="21"/>
        <end position="39"/>
    </location>
</feature>
<dbReference type="InterPro" id="IPR036396">
    <property type="entry name" value="Cyt_P450_sf"/>
</dbReference>
<dbReference type="Gene3D" id="1.10.630.10">
    <property type="entry name" value="Cytochrome P450"/>
    <property type="match status" value="1"/>
</dbReference>
<dbReference type="PANTHER" id="PTHR24305:SF166">
    <property type="entry name" value="CYTOCHROME P450 12A4, MITOCHONDRIAL-RELATED"/>
    <property type="match status" value="1"/>
</dbReference>
<evidence type="ECO:0000256" key="3">
    <source>
        <dbReference type="ARBA" id="ARBA00022723"/>
    </source>
</evidence>
<dbReference type="InterPro" id="IPR001128">
    <property type="entry name" value="Cyt_P450"/>
</dbReference>
<evidence type="ECO:0000256" key="5">
    <source>
        <dbReference type="PIRSR" id="PIRSR602401-1"/>
    </source>
</evidence>
<dbReference type="GO" id="GO:0005506">
    <property type="term" value="F:iron ion binding"/>
    <property type="evidence" value="ECO:0007669"/>
    <property type="project" value="InterPro"/>
</dbReference>
<keyword evidence="6" id="KW-0812">Transmembrane</keyword>
<keyword evidence="2 5" id="KW-0349">Heme</keyword>
<dbReference type="EMBL" id="JAUEPN010000011">
    <property type="protein sequence ID" value="KAK3290834.1"/>
    <property type="molecule type" value="Genomic_DNA"/>
</dbReference>
<dbReference type="PANTHER" id="PTHR24305">
    <property type="entry name" value="CYTOCHROME P450"/>
    <property type="match status" value="1"/>
</dbReference>
<feature type="binding site" description="axial binding residue" evidence="5">
    <location>
        <position position="556"/>
    </location>
    <ligand>
        <name>heme</name>
        <dbReference type="ChEBI" id="CHEBI:30413"/>
    </ligand>
    <ligandPart>
        <name>Fe</name>
        <dbReference type="ChEBI" id="CHEBI:18248"/>
    </ligandPart>
</feature>
<gene>
    <name evidence="7" type="ORF">B0H64DRAFT_349541</name>
</gene>
<keyword evidence="4 5" id="KW-0408">Iron</keyword>
<dbReference type="PRINTS" id="PR00385">
    <property type="entry name" value="P450"/>
</dbReference>
<evidence type="ECO:0000256" key="2">
    <source>
        <dbReference type="ARBA" id="ARBA00022617"/>
    </source>
</evidence>
<name>A0AAE0H6Q2_9PEZI</name>
<dbReference type="RefSeq" id="XP_062654348.1">
    <property type="nucleotide sequence ID" value="XM_062801401.1"/>
</dbReference>
<dbReference type="GO" id="GO:0016705">
    <property type="term" value="F:oxidoreductase activity, acting on paired donors, with incorporation or reduction of molecular oxygen"/>
    <property type="evidence" value="ECO:0007669"/>
    <property type="project" value="InterPro"/>
</dbReference>
<dbReference type="SUPFAM" id="SSF48264">
    <property type="entry name" value="Cytochrome P450"/>
    <property type="match status" value="1"/>
</dbReference>
<dbReference type="GeneID" id="87838349"/>
<proteinExistence type="inferred from homology"/>
<dbReference type="Pfam" id="PF00067">
    <property type="entry name" value="p450"/>
    <property type="match status" value="2"/>
</dbReference>
<evidence type="ECO:0000313" key="8">
    <source>
        <dbReference type="Proteomes" id="UP001278766"/>
    </source>
</evidence>
<organism evidence="7 8">
    <name type="scientific">Chaetomium fimeti</name>
    <dbReference type="NCBI Taxonomy" id="1854472"/>
    <lineage>
        <taxon>Eukaryota</taxon>
        <taxon>Fungi</taxon>
        <taxon>Dikarya</taxon>
        <taxon>Ascomycota</taxon>
        <taxon>Pezizomycotina</taxon>
        <taxon>Sordariomycetes</taxon>
        <taxon>Sordariomycetidae</taxon>
        <taxon>Sordariales</taxon>
        <taxon>Chaetomiaceae</taxon>
        <taxon>Chaetomium</taxon>
    </lineage>
</organism>
<keyword evidence="6" id="KW-0472">Membrane</keyword>
<dbReference type="AlphaFoldDB" id="A0AAE0H6Q2"/>
<reference evidence="7" key="1">
    <citation type="journal article" date="2023" name="Mol. Phylogenet. Evol.">
        <title>Genome-scale phylogeny and comparative genomics of the fungal order Sordariales.</title>
        <authorList>
            <person name="Hensen N."/>
            <person name="Bonometti L."/>
            <person name="Westerberg I."/>
            <person name="Brannstrom I.O."/>
            <person name="Guillou S."/>
            <person name="Cros-Aarteil S."/>
            <person name="Calhoun S."/>
            <person name="Haridas S."/>
            <person name="Kuo A."/>
            <person name="Mondo S."/>
            <person name="Pangilinan J."/>
            <person name="Riley R."/>
            <person name="LaButti K."/>
            <person name="Andreopoulos B."/>
            <person name="Lipzen A."/>
            <person name="Chen C."/>
            <person name="Yan M."/>
            <person name="Daum C."/>
            <person name="Ng V."/>
            <person name="Clum A."/>
            <person name="Steindorff A."/>
            <person name="Ohm R.A."/>
            <person name="Martin F."/>
            <person name="Silar P."/>
            <person name="Natvig D.O."/>
            <person name="Lalanne C."/>
            <person name="Gautier V."/>
            <person name="Ament-Velasquez S.L."/>
            <person name="Kruys A."/>
            <person name="Hutchinson M.I."/>
            <person name="Powell A.J."/>
            <person name="Barry K."/>
            <person name="Miller A.N."/>
            <person name="Grigoriev I.V."/>
            <person name="Debuchy R."/>
            <person name="Gladieux P."/>
            <person name="Hiltunen Thoren M."/>
            <person name="Johannesson H."/>
        </authorList>
    </citation>
    <scope>NUCLEOTIDE SEQUENCE</scope>
    <source>
        <strain evidence="7">CBS 168.71</strain>
    </source>
</reference>
<accession>A0AAE0H6Q2</accession>
<sequence>MNGEHQEHRPRTFRHRLSVTVIKLAIVTVILIFFTKFAYNYARNVFQARKIGLPVILTPVDQGHLLWILLAPLNRERIQQLLLKGIWSRVSLTIFGWEFHEKLRPFDEYLPGHRDGCGMGRSFVLVGLRKTEIWTADPVAAQDLMTRAQDYEVPKAMSYALGTYGPNVLTSNGDRWRKHRKIITSVIDEHIIRSVFEESIRQTSMLLGDILTPTDGKRKLNSAETVQLFDMLKKVTIHVLLGTSMGVDVGDWDRSNRTVEPGYKMPHVESLNTMVVSIVGVGMLSKELLTCWPRWLPWHKKMTTVGCAKMEVEKRSRAILKQERERRATGETTPKPTIVSKIVGASDEGKGSGVVLTEAEMISNLFIVTAAGFETTATTLAYAMVLLARHPEWQDWLLEEVDDLSLISAGTAANEKGLMDYSAVFPRATRTLAFMFETLRLFPPVPHVHRETTAPQTLQTATGTIHVPAGTRVYVNSLALHILPSWRHVNHQSDPPFVQVAEASRAGATTATGGAEATDEYVFRPSRWLNPPGSAQAHYHPPKGTWVPWAMGPRVCPGMKMAQVEFVAAILTLLKQHRIERVPLGDEDWEAAGARLDARLRDSRWVTVLQMNDVFEPNEAKGEGLRLKIAKRRSTEIS</sequence>
<comment type="cofactor">
    <cofactor evidence="5">
        <name>heme</name>
        <dbReference type="ChEBI" id="CHEBI:30413"/>
    </cofactor>
</comment>
<evidence type="ECO:0000313" key="7">
    <source>
        <dbReference type="EMBL" id="KAK3290834.1"/>
    </source>
</evidence>
<dbReference type="InterPro" id="IPR050121">
    <property type="entry name" value="Cytochrome_P450_monoxygenase"/>
</dbReference>
<dbReference type="GO" id="GO:0020037">
    <property type="term" value="F:heme binding"/>
    <property type="evidence" value="ECO:0007669"/>
    <property type="project" value="InterPro"/>
</dbReference>
<reference evidence="7" key="2">
    <citation type="submission" date="2023-06" db="EMBL/GenBank/DDBJ databases">
        <authorList>
            <consortium name="Lawrence Berkeley National Laboratory"/>
            <person name="Haridas S."/>
            <person name="Hensen N."/>
            <person name="Bonometti L."/>
            <person name="Westerberg I."/>
            <person name="Brannstrom I.O."/>
            <person name="Guillou S."/>
            <person name="Cros-Aarteil S."/>
            <person name="Calhoun S."/>
            <person name="Kuo A."/>
            <person name="Mondo S."/>
            <person name="Pangilinan J."/>
            <person name="Riley R."/>
            <person name="Labutti K."/>
            <person name="Andreopoulos B."/>
            <person name="Lipzen A."/>
            <person name="Chen C."/>
            <person name="Yanf M."/>
            <person name="Daum C."/>
            <person name="Ng V."/>
            <person name="Clum A."/>
            <person name="Steindorff A."/>
            <person name="Ohm R."/>
            <person name="Martin F."/>
            <person name="Silar P."/>
            <person name="Natvig D."/>
            <person name="Lalanne C."/>
            <person name="Gautier V."/>
            <person name="Ament-Velasquez S.L."/>
            <person name="Kruys A."/>
            <person name="Hutchinson M.I."/>
            <person name="Powell A.J."/>
            <person name="Barry K."/>
            <person name="Miller A.N."/>
            <person name="Grigoriev I.V."/>
            <person name="Debuchy R."/>
            <person name="Gladieux P."/>
            <person name="Thoren M.H."/>
            <person name="Johannesson H."/>
        </authorList>
    </citation>
    <scope>NUCLEOTIDE SEQUENCE</scope>
    <source>
        <strain evidence="7">CBS 168.71</strain>
    </source>
</reference>
<keyword evidence="8" id="KW-1185">Reference proteome</keyword>
<comment type="similarity">
    <text evidence="1">Belongs to the cytochrome P450 family.</text>
</comment>
<evidence type="ECO:0000256" key="4">
    <source>
        <dbReference type="ARBA" id="ARBA00023004"/>
    </source>
</evidence>